<comment type="pathway">
    <text evidence="1">Cofactor biosynthesis; L-ascorbate biosynthesis.</text>
</comment>
<evidence type="ECO:0000256" key="1">
    <source>
        <dbReference type="ARBA" id="ARBA00005147"/>
    </source>
</evidence>
<evidence type="ECO:0000313" key="5">
    <source>
        <dbReference type="Proteomes" id="UP000886885"/>
    </source>
</evidence>
<dbReference type="EMBL" id="JAAWWB010000011">
    <property type="protein sequence ID" value="KAG6771212.1"/>
    <property type="molecule type" value="Genomic_DNA"/>
</dbReference>
<dbReference type="Pfam" id="PF04030">
    <property type="entry name" value="ALO"/>
    <property type="match status" value="1"/>
</dbReference>
<dbReference type="GO" id="GO:0016020">
    <property type="term" value="C:membrane"/>
    <property type="evidence" value="ECO:0007669"/>
    <property type="project" value="InterPro"/>
</dbReference>
<evidence type="ECO:0000259" key="3">
    <source>
        <dbReference type="SMART" id="SM00516"/>
    </source>
</evidence>
<keyword evidence="5" id="KW-1185">Reference proteome</keyword>
<dbReference type="Pfam" id="PF13716">
    <property type="entry name" value="CRAL_TRIO_2"/>
    <property type="match status" value="1"/>
</dbReference>
<organism evidence="4 5">
    <name type="scientific">Populus tomentosa</name>
    <name type="common">Chinese white poplar</name>
    <dbReference type="NCBI Taxonomy" id="118781"/>
    <lineage>
        <taxon>Eukaryota</taxon>
        <taxon>Viridiplantae</taxon>
        <taxon>Streptophyta</taxon>
        <taxon>Embryophyta</taxon>
        <taxon>Tracheophyta</taxon>
        <taxon>Spermatophyta</taxon>
        <taxon>Magnoliopsida</taxon>
        <taxon>eudicotyledons</taxon>
        <taxon>Gunneridae</taxon>
        <taxon>Pentapetalae</taxon>
        <taxon>rosids</taxon>
        <taxon>fabids</taxon>
        <taxon>Malpighiales</taxon>
        <taxon>Salicaceae</taxon>
        <taxon>Saliceae</taxon>
        <taxon>Populus</taxon>
    </lineage>
</organism>
<evidence type="ECO:0000313" key="4">
    <source>
        <dbReference type="EMBL" id="KAG6771212.1"/>
    </source>
</evidence>
<protein>
    <recommendedName>
        <fullName evidence="3">CRAL-TRIO domain-containing protein</fullName>
    </recommendedName>
</protein>
<dbReference type="SMART" id="SM00516">
    <property type="entry name" value="SEC14"/>
    <property type="match status" value="1"/>
</dbReference>
<proteinExistence type="predicted"/>
<feature type="domain" description="CRAL-TRIO" evidence="3">
    <location>
        <begin position="58"/>
        <end position="240"/>
    </location>
</feature>
<dbReference type="InterPro" id="IPR001251">
    <property type="entry name" value="CRAL-TRIO_dom"/>
</dbReference>
<dbReference type="Proteomes" id="UP000886885">
    <property type="component" value="Chromosome 6A"/>
</dbReference>
<dbReference type="GO" id="GO:0003885">
    <property type="term" value="F:D-arabinono-1,4-lactone oxidase activity"/>
    <property type="evidence" value="ECO:0007669"/>
    <property type="project" value="InterPro"/>
</dbReference>
<name>A0A8X7ZNS4_POPTO</name>
<reference evidence="4" key="1">
    <citation type="journal article" date="2020" name="bioRxiv">
        <title>Hybrid origin of Populus tomentosa Carr. identified through genome sequencing and phylogenomic analysis.</title>
        <authorList>
            <person name="An X."/>
            <person name="Gao K."/>
            <person name="Chen Z."/>
            <person name="Li J."/>
            <person name="Yang X."/>
            <person name="Yang X."/>
            <person name="Zhou J."/>
            <person name="Guo T."/>
            <person name="Zhao T."/>
            <person name="Huang S."/>
            <person name="Miao D."/>
            <person name="Khan W.U."/>
            <person name="Rao P."/>
            <person name="Ye M."/>
            <person name="Lei B."/>
            <person name="Liao W."/>
            <person name="Wang J."/>
            <person name="Ji L."/>
            <person name="Li Y."/>
            <person name="Guo B."/>
            <person name="Mustafa N.S."/>
            <person name="Li S."/>
            <person name="Yun Q."/>
            <person name="Keller S.R."/>
            <person name="Mao J."/>
            <person name="Zhang R."/>
            <person name="Strauss S.H."/>
        </authorList>
    </citation>
    <scope>NUCLEOTIDE SEQUENCE</scope>
    <source>
        <strain evidence="4">GM15</strain>
        <tissue evidence="4">Leaf</tissue>
    </source>
</reference>
<gene>
    <name evidence="4" type="ORF">POTOM_022559</name>
</gene>
<evidence type="ECO:0000256" key="2">
    <source>
        <dbReference type="ARBA" id="ARBA00023002"/>
    </source>
</evidence>
<accession>A0A8X7ZNS4</accession>
<dbReference type="OrthoDB" id="365077at2759"/>
<dbReference type="PANTHER" id="PTHR48411">
    <property type="entry name" value="OS01G0948300 PROTEIN"/>
    <property type="match status" value="1"/>
</dbReference>
<dbReference type="AlphaFoldDB" id="A0A8X7ZNS4"/>
<sequence>MASSSSDDFSVLVLASDLGMDARPFLTNKEREQNQENPEPENWHDCSQDFISDEDLSDLDLLQLFTLQGSDKSGNRIFRIVGKYFPEGYIFYSNCKSALQDDDFHWYCFDLLVVEVSLLAQVVSGERLKKYIFHKICSELPEGPFCIAYMHSTVQKEDNSPGVTILRWIYEELPADIKDRLQTVYFIHPGLRSRLVFATLGRFFLSGGLYWKIKYVSRLQYLWEDIKKGEIEIPEFVQNHDNILENRPLTDYGIEPDPFHLSEMPMTAYSFGRYEERWSSREFASYFLLFRTRCLNRKIKRCLSSEGLKRHIQYTDTVVAVTCNPVSKWKGPPKPKYTVYEVPQHVRDLYKDSLEKYRKSEGYRVGWSDEILGFDCGGQQWFSETCFPVGNLAKPSIKDLEFILELKQLIEKEEVPAPAPMEQRWTACSQSTMSPASSSAEDEIFSWVGIIMHLPTMVARQRKEITDEFFHYRHLTQVELWDKYSAYKLWAKIEVLKDKDELAALQARLRKRFPVDAYNKARKELDPNRIHSNNMLEKLFPSSETN</sequence>
<comment type="caution">
    <text evidence="4">The sequence shown here is derived from an EMBL/GenBank/DDBJ whole genome shotgun (WGS) entry which is preliminary data.</text>
</comment>
<keyword evidence="2" id="KW-0560">Oxidoreductase</keyword>
<dbReference type="PANTHER" id="PTHR48411:SF1">
    <property type="entry name" value="OS01G0948300 PROTEIN"/>
    <property type="match status" value="1"/>
</dbReference>
<dbReference type="InterPro" id="IPR007173">
    <property type="entry name" value="ALO_C"/>
</dbReference>